<evidence type="ECO:0000256" key="3">
    <source>
        <dbReference type="ARBA" id="ARBA00022833"/>
    </source>
</evidence>
<gene>
    <name evidence="10" type="ORF">SASPL_111028</name>
</gene>
<evidence type="ECO:0000256" key="7">
    <source>
        <dbReference type="PROSITE-ProRule" id="PRU00094"/>
    </source>
</evidence>
<keyword evidence="2 7" id="KW-0863">Zinc-finger</keyword>
<dbReference type="GO" id="GO:0043565">
    <property type="term" value="F:sequence-specific DNA binding"/>
    <property type="evidence" value="ECO:0007669"/>
    <property type="project" value="InterPro"/>
</dbReference>
<evidence type="ECO:0000313" key="11">
    <source>
        <dbReference type="Proteomes" id="UP000298416"/>
    </source>
</evidence>
<dbReference type="Proteomes" id="UP000298416">
    <property type="component" value="Unassembled WGS sequence"/>
</dbReference>
<evidence type="ECO:0000256" key="1">
    <source>
        <dbReference type="ARBA" id="ARBA00022723"/>
    </source>
</evidence>
<evidence type="ECO:0000256" key="6">
    <source>
        <dbReference type="ARBA" id="ARBA00023163"/>
    </source>
</evidence>
<evidence type="ECO:0000259" key="9">
    <source>
        <dbReference type="PROSITE" id="PS50114"/>
    </source>
</evidence>
<feature type="compositionally biased region" description="Polar residues" evidence="8">
    <location>
        <begin position="49"/>
        <end position="58"/>
    </location>
</feature>
<keyword evidence="3" id="KW-0862">Zinc</keyword>
<dbReference type="PANTHER" id="PTHR46813">
    <property type="entry name" value="GATA TRANSCRIPTION FACTOR 18"/>
    <property type="match status" value="1"/>
</dbReference>
<sequence>MDKRNGKSHSKNDEFKEIDLTLKLGPSDYYSENQDEQNDDEAACEQVNDMGNWNVPYNSSSSSSSSSSVAAPSSSTYNYFAYKGSVAHNTITTSTRKRHVVDDKACKVCGSQTTPLWRKGPDGPQTLCNACGLRHLRTVKKSAGDH</sequence>
<dbReference type="OrthoDB" id="913037at2759"/>
<dbReference type="PANTHER" id="PTHR46813:SF16">
    <property type="entry name" value="GATA TRANSCRIPTION FACTOR 18"/>
    <property type="match status" value="1"/>
</dbReference>
<protein>
    <recommendedName>
        <fullName evidence="9">GATA-type domain-containing protein</fullName>
    </recommendedName>
</protein>
<evidence type="ECO:0000256" key="2">
    <source>
        <dbReference type="ARBA" id="ARBA00022771"/>
    </source>
</evidence>
<dbReference type="AlphaFoldDB" id="A0A8X9A4R8"/>
<evidence type="ECO:0000256" key="5">
    <source>
        <dbReference type="ARBA" id="ARBA00023125"/>
    </source>
</evidence>
<dbReference type="CDD" id="cd00202">
    <property type="entry name" value="ZnF_GATA"/>
    <property type="match status" value="1"/>
</dbReference>
<evidence type="ECO:0000256" key="4">
    <source>
        <dbReference type="ARBA" id="ARBA00023015"/>
    </source>
</evidence>
<keyword evidence="1" id="KW-0479">Metal-binding</keyword>
<dbReference type="GO" id="GO:0008270">
    <property type="term" value="F:zinc ion binding"/>
    <property type="evidence" value="ECO:0007669"/>
    <property type="project" value="UniProtKB-KW"/>
</dbReference>
<dbReference type="SMART" id="SM00401">
    <property type="entry name" value="ZnF_GATA"/>
    <property type="match status" value="1"/>
</dbReference>
<reference evidence="10" key="1">
    <citation type="submission" date="2018-01" db="EMBL/GenBank/DDBJ databases">
        <authorList>
            <person name="Mao J.F."/>
        </authorList>
    </citation>
    <scope>NUCLEOTIDE SEQUENCE</scope>
    <source>
        <strain evidence="10">Huo1</strain>
        <tissue evidence="10">Leaf</tissue>
    </source>
</reference>
<dbReference type="PROSITE" id="PS50114">
    <property type="entry name" value="GATA_ZN_FINGER_2"/>
    <property type="match status" value="1"/>
</dbReference>
<dbReference type="EMBL" id="PNBA02000004">
    <property type="protein sequence ID" value="KAG6426794.1"/>
    <property type="molecule type" value="Genomic_DNA"/>
</dbReference>
<accession>A0A8X9A4R8</accession>
<feature type="compositionally biased region" description="Low complexity" evidence="8">
    <location>
        <begin position="59"/>
        <end position="73"/>
    </location>
</feature>
<keyword evidence="6" id="KW-0804">Transcription</keyword>
<feature type="domain" description="GATA-type" evidence="9">
    <location>
        <begin position="100"/>
        <end position="135"/>
    </location>
</feature>
<organism evidence="10">
    <name type="scientific">Salvia splendens</name>
    <name type="common">Scarlet sage</name>
    <dbReference type="NCBI Taxonomy" id="180675"/>
    <lineage>
        <taxon>Eukaryota</taxon>
        <taxon>Viridiplantae</taxon>
        <taxon>Streptophyta</taxon>
        <taxon>Embryophyta</taxon>
        <taxon>Tracheophyta</taxon>
        <taxon>Spermatophyta</taxon>
        <taxon>Magnoliopsida</taxon>
        <taxon>eudicotyledons</taxon>
        <taxon>Gunneridae</taxon>
        <taxon>Pentapetalae</taxon>
        <taxon>asterids</taxon>
        <taxon>lamiids</taxon>
        <taxon>Lamiales</taxon>
        <taxon>Lamiaceae</taxon>
        <taxon>Nepetoideae</taxon>
        <taxon>Mentheae</taxon>
        <taxon>Salviinae</taxon>
        <taxon>Salvia</taxon>
        <taxon>Salvia subgen. Calosphace</taxon>
        <taxon>core Calosphace</taxon>
    </lineage>
</organism>
<keyword evidence="11" id="KW-1185">Reference proteome</keyword>
<evidence type="ECO:0000256" key="8">
    <source>
        <dbReference type="SAM" id="MobiDB-lite"/>
    </source>
</evidence>
<reference evidence="10" key="2">
    <citation type="submission" date="2020-08" db="EMBL/GenBank/DDBJ databases">
        <title>Plant Genome Project.</title>
        <authorList>
            <person name="Zhang R.-G."/>
        </authorList>
    </citation>
    <scope>NUCLEOTIDE SEQUENCE</scope>
    <source>
        <strain evidence="10">Huo1</strain>
        <tissue evidence="10">Leaf</tissue>
    </source>
</reference>
<keyword evidence="5" id="KW-0238">DNA-binding</keyword>
<name>A0A8X9A4R8_SALSN</name>
<proteinExistence type="predicted"/>
<feature type="region of interest" description="Disordered" evidence="8">
    <location>
        <begin position="49"/>
        <end position="73"/>
    </location>
</feature>
<dbReference type="Pfam" id="PF00320">
    <property type="entry name" value="GATA"/>
    <property type="match status" value="1"/>
</dbReference>
<comment type="caution">
    <text evidence="10">The sequence shown here is derived from an EMBL/GenBank/DDBJ whole genome shotgun (WGS) entry which is preliminary data.</text>
</comment>
<evidence type="ECO:0000313" key="10">
    <source>
        <dbReference type="EMBL" id="KAG6426794.1"/>
    </source>
</evidence>
<keyword evidence="4" id="KW-0805">Transcription regulation</keyword>
<dbReference type="GO" id="GO:0006355">
    <property type="term" value="P:regulation of DNA-templated transcription"/>
    <property type="evidence" value="ECO:0007669"/>
    <property type="project" value="InterPro"/>
</dbReference>
<dbReference type="InterPro" id="IPR000679">
    <property type="entry name" value="Znf_GATA"/>
</dbReference>